<dbReference type="SUPFAM" id="SSF53474">
    <property type="entry name" value="alpha/beta-Hydrolases"/>
    <property type="match status" value="1"/>
</dbReference>
<name>A0AA96WQ79_LEPBY</name>
<dbReference type="RefSeq" id="WP_316425850.1">
    <property type="nucleotide sequence ID" value="NZ_CP130144.1"/>
</dbReference>
<dbReference type="InterPro" id="IPR029058">
    <property type="entry name" value="AB_hydrolase_fold"/>
</dbReference>
<dbReference type="PRINTS" id="PR00111">
    <property type="entry name" value="ABHYDROLASE"/>
</dbReference>
<dbReference type="EMBL" id="CP130144">
    <property type="protein sequence ID" value="WNZ43623.1"/>
    <property type="molecule type" value="Genomic_DNA"/>
</dbReference>
<gene>
    <name evidence="2" type="ORF">Q2T42_17405</name>
</gene>
<evidence type="ECO:0000313" key="2">
    <source>
        <dbReference type="EMBL" id="WNZ43623.1"/>
    </source>
</evidence>
<evidence type="ECO:0000259" key="1">
    <source>
        <dbReference type="Pfam" id="PF12697"/>
    </source>
</evidence>
<reference evidence="2" key="1">
    <citation type="journal article" date="2023" name="Plants (Basel)">
        <title>Genomic Analysis of Leptolyngbya boryana CZ1 Reveals Efficient Carbon Fixation Modules.</title>
        <authorList>
            <person name="Bai X."/>
            <person name="Wang H."/>
            <person name="Cheng W."/>
            <person name="Wang J."/>
            <person name="Ma M."/>
            <person name="Hu H."/>
            <person name="Song Z."/>
            <person name="Ma H."/>
            <person name="Fan Y."/>
            <person name="Du C."/>
            <person name="Xu J."/>
        </authorList>
    </citation>
    <scope>NUCLEOTIDE SEQUENCE</scope>
    <source>
        <strain evidence="2">CZ1</strain>
    </source>
</reference>
<sequence length="290" mass="32361">MLQFQPPGFRQKNTQTSLGTIAYYTQTEVVERSPIVFLHSFGGGSSAYEWSKVYPVFARQHQIIAPDLLGWGESSHPARDYRAEDYVSSIAEFLPKVTREPAILVASSLSGALAIRVAIQHPDLVKSLFLVCPSGFDDFGEGAGRRIPREIINTPILDRVIYAIGATNEFAVRNFLENFLFVNRDRITPEMVNAYLASARQPNAEYAALAFLRGDLYFDLSRYLPQLTTPTAIVWGEEAQFTDVRLGQRLSDLNERVRSFEVVPDSGVLVALEQPAIVAGLLQEFLSVEK</sequence>
<dbReference type="Pfam" id="PF12697">
    <property type="entry name" value="Abhydrolase_6"/>
    <property type="match status" value="1"/>
</dbReference>
<dbReference type="PANTHER" id="PTHR46438:SF2">
    <property type="entry name" value="ALPHA_BETA-HYDROLASES SUPERFAMILY PROTEIN"/>
    <property type="match status" value="1"/>
</dbReference>
<dbReference type="InterPro" id="IPR000073">
    <property type="entry name" value="AB_hydrolase_1"/>
</dbReference>
<keyword evidence="2" id="KW-0378">Hydrolase</keyword>
<dbReference type="GO" id="GO:0016787">
    <property type="term" value="F:hydrolase activity"/>
    <property type="evidence" value="ECO:0007669"/>
    <property type="project" value="UniProtKB-KW"/>
</dbReference>
<feature type="domain" description="AB hydrolase-1" evidence="1">
    <location>
        <begin position="35"/>
        <end position="279"/>
    </location>
</feature>
<proteinExistence type="predicted"/>
<reference evidence="2" key="2">
    <citation type="submission" date="2023-07" db="EMBL/GenBank/DDBJ databases">
        <authorList>
            <person name="Bai X.-H."/>
            <person name="Wang H.-H."/>
            <person name="Wang J."/>
            <person name="Ma M.-Y."/>
            <person name="Hu H.-H."/>
            <person name="Song Z.-L."/>
            <person name="Ma H.-G."/>
            <person name="Fan Y."/>
            <person name="Du C.-Y."/>
            <person name="Xu J.-C."/>
        </authorList>
    </citation>
    <scope>NUCLEOTIDE SEQUENCE</scope>
    <source>
        <strain evidence="2">CZ1</strain>
    </source>
</reference>
<organism evidence="2">
    <name type="scientific">Leptolyngbya boryana CZ1</name>
    <dbReference type="NCBI Taxonomy" id="3060204"/>
    <lineage>
        <taxon>Bacteria</taxon>
        <taxon>Bacillati</taxon>
        <taxon>Cyanobacteriota</taxon>
        <taxon>Cyanophyceae</taxon>
        <taxon>Leptolyngbyales</taxon>
        <taxon>Leptolyngbyaceae</taxon>
        <taxon>Leptolyngbya group</taxon>
        <taxon>Leptolyngbya</taxon>
    </lineage>
</organism>
<protein>
    <submittedName>
        <fullName evidence="2">Alpha/beta hydrolase</fullName>
    </submittedName>
</protein>
<accession>A0AA96WQ79</accession>
<dbReference type="Gene3D" id="3.40.50.1820">
    <property type="entry name" value="alpha/beta hydrolase"/>
    <property type="match status" value="1"/>
</dbReference>
<dbReference type="AlphaFoldDB" id="A0AA96WQ79"/>
<dbReference type="PANTHER" id="PTHR46438">
    <property type="entry name" value="ALPHA/BETA-HYDROLASES SUPERFAMILY PROTEIN"/>
    <property type="match status" value="1"/>
</dbReference>